<dbReference type="EMBL" id="CP009211">
    <property type="protein sequence ID" value="AIJ34452.1"/>
    <property type="molecule type" value="Genomic_DNA"/>
</dbReference>
<evidence type="ECO:0000313" key="8">
    <source>
        <dbReference type="Proteomes" id="UP000028780"/>
    </source>
</evidence>
<dbReference type="AlphaFoldDB" id="A0A076NU97"/>
<evidence type="ECO:0000313" key="7">
    <source>
        <dbReference type="EMBL" id="SNV87366.1"/>
    </source>
</evidence>
<keyword evidence="1" id="KW-0805">Transcription regulation</keyword>
<dbReference type="SUPFAM" id="SSF46689">
    <property type="entry name" value="Homeodomain-like"/>
    <property type="match status" value="2"/>
</dbReference>
<accession>A0A076NU97</accession>
<dbReference type="InterPro" id="IPR001647">
    <property type="entry name" value="HTH_TetR"/>
</dbReference>
<reference evidence="6 8" key="1">
    <citation type="submission" date="2014-08" db="EMBL/GenBank/DDBJ databases">
        <title>Complete genome sequence of Corynebacterium imitans DSM 44264, isolated from a five-month-old boy with suspected pharyngeal diphtheria.</title>
        <authorList>
            <person name="Mollmann S."/>
            <person name="Albersmeier A."/>
            <person name="Ruckert C."/>
            <person name="Tauch A."/>
        </authorList>
    </citation>
    <scope>NUCLEOTIDE SEQUENCE [LARGE SCALE GENOMIC DNA]</scope>
    <source>
        <strain evidence="6 8">DSM 44264</strain>
    </source>
</reference>
<evidence type="ECO:0000313" key="9">
    <source>
        <dbReference type="Proteomes" id="UP000215374"/>
    </source>
</evidence>
<dbReference type="HOGENOM" id="CLU_670332_0_0_11"/>
<evidence type="ECO:0000256" key="3">
    <source>
        <dbReference type="ARBA" id="ARBA00023163"/>
    </source>
</evidence>
<dbReference type="OrthoDB" id="4899232at2"/>
<dbReference type="PRINTS" id="PR00455">
    <property type="entry name" value="HTHTETR"/>
</dbReference>
<evidence type="ECO:0000256" key="2">
    <source>
        <dbReference type="ARBA" id="ARBA00023125"/>
    </source>
</evidence>
<keyword evidence="3" id="KW-0804">Transcription</keyword>
<dbReference type="PROSITE" id="PS50977">
    <property type="entry name" value="HTH_TETR_2"/>
    <property type="match status" value="2"/>
</dbReference>
<evidence type="ECO:0000259" key="5">
    <source>
        <dbReference type="PROSITE" id="PS50977"/>
    </source>
</evidence>
<dbReference type="GO" id="GO:0003700">
    <property type="term" value="F:DNA-binding transcription factor activity"/>
    <property type="evidence" value="ECO:0007669"/>
    <property type="project" value="TreeGrafter"/>
</dbReference>
<dbReference type="RefSeq" id="WP_038593214.1">
    <property type="nucleotide sequence ID" value="NZ_CP009211.1"/>
</dbReference>
<dbReference type="Proteomes" id="UP000215374">
    <property type="component" value="Chromosome 1"/>
</dbReference>
<protein>
    <submittedName>
        <fullName evidence="7">TetR family transcriptional regulator</fullName>
    </submittedName>
</protein>
<dbReference type="EMBL" id="LT906467">
    <property type="protein sequence ID" value="SNV87366.1"/>
    <property type="molecule type" value="Genomic_DNA"/>
</dbReference>
<dbReference type="Gene3D" id="1.10.357.10">
    <property type="entry name" value="Tetracycline Repressor, domain 2"/>
    <property type="match status" value="2"/>
</dbReference>
<reference evidence="7 9" key="2">
    <citation type="submission" date="2017-06" db="EMBL/GenBank/DDBJ databases">
        <authorList>
            <consortium name="Pathogen Informatics"/>
        </authorList>
    </citation>
    <scope>NUCLEOTIDE SEQUENCE [LARGE SCALE GENOMIC DNA]</scope>
    <source>
        <strain evidence="7 9">NCTC13015</strain>
    </source>
</reference>
<evidence type="ECO:0000256" key="1">
    <source>
        <dbReference type="ARBA" id="ARBA00023015"/>
    </source>
</evidence>
<keyword evidence="2 4" id="KW-0238">DNA-binding</keyword>
<feature type="domain" description="HTH tetR-type" evidence="5">
    <location>
        <begin position="220"/>
        <end position="280"/>
    </location>
</feature>
<dbReference type="KEGG" id="cii:CIMIT_11700"/>
<dbReference type="eggNOG" id="COG1309">
    <property type="taxonomic scope" value="Bacteria"/>
</dbReference>
<dbReference type="PANTHER" id="PTHR30055:SF234">
    <property type="entry name" value="HTH-TYPE TRANSCRIPTIONAL REGULATOR BETI"/>
    <property type="match status" value="1"/>
</dbReference>
<organism evidence="6 8">
    <name type="scientific">Corynebacterium imitans</name>
    <dbReference type="NCBI Taxonomy" id="156978"/>
    <lineage>
        <taxon>Bacteria</taxon>
        <taxon>Bacillati</taxon>
        <taxon>Actinomycetota</taxon>
        <taxon>Actinomycetes</taxon>
        <taxon>Mycobacteriales</taxon>
        <taxon>Corynebacteriaceae</taxon>
        <taxon>Corynebacterium</taxon>
    </lineage>
</organism>
<evidence type="ECO:0000256" key="4">
    <source>
        <dbReference type="PROSITE-ProRule" id="PRU00335"/>
    </source>
</evidence>
<dbReference type="InterPro" id="IPR050109">
    <property type="entry name" value="HTH-type_TetR-like_transc_reg"/>
</dbReference>
<dbReference type="Pfam" id="PF00440">
    <property type="entry name" value="TetR_N"/>
    <property type="match status" value="2"/>
</dbReference>
<proteinExistence type="predicted"/>
<dbReference type="InterPro" id="IPR009057">
    <property type="entry name" value="Homeodomain-like_sf"/>
</dbReference>
<keyword evidence="8" id="KW-1185">Reference proteome</keyword>
<dbReference type="Proteomes" id="UP000028780">
    <property type="component" value="Chromosome"/>
</dbReference>
<gene>
    <name evidence="6" type="ORF">CIMIT_11700</name>
    <name evidence="7" type="ORF">SAMEA4535761_02398</name>
</gene>
<feature type="domain" description="HTH tetR-type" evidence="5">
    <location>
        <begin position="10"/>
        <end position="70"/>
    </location>
</feature>
<dbReference type="GO" id="GO:0000976">
    <property type="term" value="F:transcription cis-regulatory region binding"/>
    <property type="evidence" value="ECO:0007669"/>
    <property type="project" value="TreeGrafter"/>
</dbReference>
<evidence type="ECO:0000313" key="6">
    <source>
        <dbReference type="EMBL" id="AIJ34452.1"/>
    </source>
</evidence>
<feature type="DNA-binding region" description="H-T-H motif" evidence="4">
    <location>
        <begin position="243"/>
        <end position="262"/>
    </location>
</feature>
<dbReference type="PANTHER" id="PTHR30055">
    <property type="entry name" value="HTH-TYPE TRANSCRIPTIONAL REGULATOR RUTR"/>
    <property type="match status" value="1"/>
</dbReference>
<feature type="DNA-binding region" description="H-T-H motif" evidence="4">
    <location>
        <begin position="33"/>
        <end position="52"/>
    </location>
</feature>
<name>A0A076NU97_9CORY</name>
<sequence length="410" mass="44743">MAQSVTPRGGKKYDEIIDATYRLLQHNGYNNTSIAAIKKETGASASSIYWMFENKDTLISTSLEAQYPVRTIAEDWSSFSPEIPLIEQLRQLLASVLESEQRGRAVRTGLLLALEGSAQALPVQEPFRRRRADALRAFRLWWERALVASRSESGLDIEQAAMRMSALTQWFLDGHFIGDVYLKDEDTEARLELMAQAMLAAAASPFVSAPEAAGPAAREEDTPSDLLGHVRSLVAQRGYEGATFAQICAAAGVARSSIYWKYEDKDALIKDAFVGPYLEMKGELDSLPDAREVGVAEALAHELVAMNGRLHASPLVAAGGLLIAAQRRKPTTPAGHALIAGSRSSEQRLASWLKTADLSNEVNPIHVAWLFNRLRIGMVAGVALQDNALRLSEAMTVGAIQQLRAHYAAS</sequence>